<evidence type="ECO:0000256" key="2">
    <source>
        <dbReference type="ARBA" id="ARBA00023043"/>
    </source>
</evidence>
<name>A0AAD9NAS0_9ANNE</name>
<evidence type="ECO:0000313" key="6">
    <source>
        <dbReference type="Proteomes" id="UP001208570"/>
    </source>
</evidence>
<dbReference type="PANTHER" id="PTHR24166">
    <property type="entry name" value="ROLLING PEBBLES, ISOFORM B"/>
    <property type="match status" value="1"/>
</dbReference>
<dbReference type="Proteomes" id="UP001208570">
    <property type="component" value="Unassembled WGS sequence"/>
</dbReference>
<proteinExistence type="predicted"/>
<feature type="repeat" description="ANK" evidence="3">
    <location>
        <begin position="129"/>
        <end position="161"/>
    </location>
</feature>
<reference evidence="5" key="1">
    <citation type="journal article" date="2023" name="Mol. Biol. Evol.">
        <title>Third-Generation Sequencing Reveals the Adaptive Role of the Epigenome in Three Deep-Sea Polychaetes.</title>
        <authorList>
            <person name="Perez M."/>
            <person name="Aroh O."/>
            <person name="Sun Y."/>
            <person name="Lan Y."/>
            <person name="Juniper S.K."/>
            <person name="Young C.R."/>
            <person name="Angers B."/>
            <person name="Qian P.Y."/>
        </authorList>
    </citation>
    <scope>NUCLEOTIDE SEQUENCE</scope>
    <source>
        <strain evidence="5">P08H-3</strain>
    </source>
</reference>
<feature type="domain" description="SOCS box" evidence="4">
    <location>
        <begin position="433"/>
        <end position="470"/>
    </location>
</feature>
<dbReference type="PANTHER" id="PTHR24166:SF48">
    <property type="entry name" value="PROTEIN VAPYRIN"/>
    <property type="match status" value="1"/>
</dbReference>
<dbReference type="CDD" id="cd03716">
    <property type="entry name" value="SOCS_ASB_like"/>
    <property type="match status" value="1"/>
</dbReference>
<protein>
    <recommendedName>
        <fullName evidence="4">SOCS box domain-containing protein</fullName>
    </recommendedName>
</protein>
<organism evidence="5 6">
    <name type="scientific">Paralvinella palmiformis</name>
    <dbReference type="NCBI Taxonomy" id="53620"/>
    <lineage>
        <taxon>Eukaryota</taxon>
        <taxon>Metazoa</taxon>
        <taxon>Spiralia</taxon>
        <taxon>Lophotrochozoa</taxon>
        <taxon>Annelida</taxon>
        <taxon>Polychaeta</taxon>
        <taxon>Sedentaria</taxon>
        <taxon>Canalipalpata</taxon>
        <taxon>Terebellida</taxon>
        <taxon>Terebelliformia</taxon>
        <taxon>Alvinellidae</taxon>
        <taxon>Paralvinella</taxon>
    </lineage>
</organism>
<evidence type="ECO:0000256" key="3">
    <source>
        <dbReference type="PROSITE-ProRule" id="PRU00023"/>
    </source>
</evidence>
<dbReference type="Pfam" id="PF12796">
    <property type="entry name" value="Ank_2"/>
    <property type="match status" value="3"/>
</dbReference>
<dbReference type="InterPro" id="IPR036770">
    <property type="entry name" value="Ankyrin_rpt-contain_sf"/>
</dbReference>
<dbReference type="PROSITE" id="PS50088">
    <property type="entry name" value="ANK_REPEAT"/>
    <property type="match status" value="5"/>
</dbReference>
<dbReference type="SMART" id="SM00248">
    <property type="entry name" value="ANK"/>
    <property type="match status" value="10"/>
</dbReference>
<dbReference type="EMBL" id="JAODUP010000110">
    <property type="protein sequence ID" value="KAK2161738.1"/>
    <property type="molecule type" value="Genomic_DNA"/>
</dbReference>
<dbReference type="PROSITE" id="PS50225">
    <property type="entry name" value="SOCS"/>
    <property type="match status" value="1"/>
</dbReference>
<dbReference type="Pfam" id="PF07525">
    <property type="entry name" value="SOCS_box"/>
    <property type="match status" value="1"/>
</dbReference>
<dbReference type="SMART" id="SM00969">
    <property type="entry name" value="SOCS_box"/>
    <property type="match status" value="1"/>
</dbReference>
<gene>
    <name evidence="5" type="ORF">LSH36_110g01007</name>
</gene>
<dbReference type="AlphaFoldDB" id="A0AAD9NAS0"/>
<dbReference type="InterPro" id="IPR001496">
    <property type="entry name" value="SOCS_box"/>
</dbReference>
<feature type="repeat" description="ANK" evidence="3">
    <location>
        <begin position="87"/>
        <end position="119"/>
    </location>
</feature>
<feature type="repeat" description="ANK" evidence="3">
    <location>
        <begin position="195"/>
        <end position="227"/>
    </location>
</feature>
<dbReference type="SUPFAM" id="SSF48403">
    <property type="entry name" value="Ankyrin repeat"/>
    <property type="match status" value="1"/>
</dbReference>
<keyword evidence="1" id="KW-0677">Repeat</keyword>
<dbReference type="InterPro" id="IPR050889">
    <property type="entry name" value="Dendritic_Spine_Reg/Scaffold"/>
</dbReference>
<evidence type="ECO:0000313" key="5">
    <source>
        <dbReference type="EMBL" id="KAK2161738.1"/>
    </source>
</evidence>
<dbReference type="PROSITE" id="PS50297">
    <property type="entry name" value="ANK_REP_REGION"/>
    <property type="match status" value="5"/>
</dbReference>
<dbReference type="InterPro" id="IPR002110">
    <property type="entry name" value="Ankyrin_rpt"/>
</dbReference>
<dbReference type="PRINTS" id="PR01415">
    <property type="entry name" value="ANKYRIN"/>
</dbReference>
<accession>A0AAD9NAS0</accession>
<evidence type="ECO:0000256" key="1">
    <source>
        <dbReference type="ARBA" id="ARBA00022737"/>
    </source>
</evidence>
<comment type="caution">
    <text evidence="5">The sequence shown here is derived from an EMBL/GenBank/DDBJ whole genome shotgun (WGS) entry which is preliminary data.</text>
</comment>
<keyword evidence="2 3" id="KW-0040">ANK repeat</keyword>
<feature type="repeat" description="ANK" evidence="3">
    <location>
        <begin position="54"/>
        <end position="86"/>
    </location>
</feature>
<keyword evidence="6" id="KW-1185">Reference proteome</keyword>
<dbReference type="Gene3D" id="1.25.40.20">
    <property type="entry name" value="Ankyrin repeat-containing domain"/>
    <property type="match status" value="3"/>
</dbReference>
<evidence type="ECO:0000259" key="4">
    <source>
        <dbReference type="PROSITE" id="PS50225"/>
    </source>
</evidence>
<feature type="repeat" description="ANK" evidence="3">
    <location>
        <begin position="228"/>
        <end position="260"/>
    </location>
</feature>
<sequence length="478" mass="52637">MYGKQSFRCFHNCHGNQLDMVLAHQNEAMLLAITVGDLDQVKCLVGHGVVVKTHQRTALSISVEEEQIEIANFLICNGADVNFVDALGVPPLVLAVRSGNLNMIRLLIEAGADVNGKASVQKRTLLKSAHTTPLHVAASEEDSDLLNTLLAANADVNTKNAKLEMPLHLAAHSGNKVNIARLIACGAVLNDLDRSGYTPLHHALSEGHVDCVRELCRLGSSVNFPTSQEHTPLMLAVVKGQLEALKILLQFGPSINRREGHLQRTVVHTVIETCRHRVKDNNIMSVDEELNILDCLVQAGADVNLEDKNEETPFYLCVQIGCESLLNYLIRCENLNINAGKRNPLIIACSVDANQTTIELLIQYCPLLVNPPSTSGFTSSGLMAKLATLNYLPCMELLLEAGYQCSNPEAQLCQQMHPINTSIVNFVREQLLQPSPLLRLCRVAVRNCLQTRLHRNVLKLPVPQKLQDQILLNDVDIR</sequence>